<dbReference type="GO" id="GO:0060070">
    <property type="term" value="P:canonical Wnt signaling pathway"/>
    <property type="evidence" value="ECO:0007669"/>
    <property type="project" value="TreeGrafter"/>
</dbReference>
<gene>
    <name evidence="1" type="ORF">AC579_10137</name>
</gene>
<dbReference type="Proteomes" id="UP000073492">
    <property type="component" value="Unassembled WGS sequence"/>
</dbReference>
<dbReference type="EMBL" id="LFZO01000017">
    <property type="protein sequence ID" value="KXT17599.1"/>
    <property type="molecule type" value="Genomic_DNA"/>
</dbReference>
<dbReference type="SMART" id="SM00135">
    <property type="entry name" value="LY"/>
    <property type="match status" value="3"/>
</dbReference>
<evidence type="ECO:0000313" key="1">
    <source>
        <dbReference type="EMBL" id="KXT17599.1"/>
    </source>
</evidence>
<dbReference type="STRING" id="113226.A0A139IS79"/>
<evidence type="ECO:0000313" key="2">
    <source>
        <dbReference type="Proteomes" id="UP000073492"/>
    </source>
</evidence>
<organism evidence="1 2">
    <name type="scientific">Pseudocercospora musae</name>
    <dbReference type="NCBI Taxonomy" id="113226"/>
    <lineage>
        <taxon>Eukaryota</taxon>
        <taxon>Fungi</taxon>
        <taxon>Dikarya</taxon>
        <taxon>Ascomycota</taxon>
        <taxon>Pezizomycotina</taxon>
        <taxon>Dothideomycetes</taxon>
        <taxon>Dothideomycetidae</taxon>
        <taxon>Mycosphaerellales</taxon>
        <taxon>Mycosphaerellaceae</taxon>
        <taxon>Pseudocercospora</taxon>
    </lineage>
</organism>
<keyword evidence="2" id="KW-1185">Reference proteome</keyword>
<dbReference type="InterPro" id="IPR011042">
    <property type="entry name" value="6-blade_b-propeller_TolB-like"/>
</dbReference>
<dbReference type="PANTHER" id="PTHR46513">
    <property type="entry name" value="VITELLOGENIN RECEPTOR-LIKE PROTEIN-RELATED-RELATED"/>
    <property type="match status" value="1"/>
</dbReference>
<sequence length="371" mass="41062">MRLKNVRKKLKRNQFTSTPFNSADFRISSFDLLRGVPSRILSRKAPTAACPVMRKLYVLSIYQATPELPLDTQSLDDITHRGRILSLDAGWSAEPTTLLNGLHMPDGIAISKKYGRIFWTQMGNPGSNDGSIMAANLDGSDVRSLMPNGAVNTPKQIVIDEEAGKLYFCDREGLRVHRCSLDGSNQEILVQTGDWVLNKDHQMDQTRWCVGIALSKKLNRVFWTQKGAPKSKQGRILCASLDMPEGETPQTRRDIELVAGGLPEPIDLELDEAGPAPILYWTDRGEFPYGNTLNKKTLVGSEIPDAEKKLGRQILAEGFAEAIGLALDHGNDCIWVADLGGRVWKCDMHKPAKKVKAYESETSVFTGLAIV</sequence>
<dbReference type="OrthoDB" id="5958943at2759"/>
<name>A0A139IS79_9PEZI</name>
<proteinExistence type="predicted"/>
<dbReference type="AlphaFoldDB" id="A0A139IS79"/>
<accession>A0A139IS79</accession>
<dbReference type="Gene3D" id="2.120.10.30">
    <property type="entry name" value="TolB, C-terminal domain"/>
    <property type="match status" value="1"/>
</dbReference>
<dbReference type="InterPro" id="IPR050778">
    <property type="entry name" value="Cueball_EGF_LRP_Nidogen"/>
</dbReference>
<reference evidence="1 2" key="1">
    <citation type="submission" date="2015-07" db="EMBL/GenBank/DDBJ databases">
        <title>Comparative genomics of the Sigatoka disease complex on banana suggests a link between parallel evolutionary changes in Pseudocercospora fijiensis and Pseudocercospora eumusae and increased virulence on the banana host.</title>
        <authorList>
            <person name="Chang T.-C."/>
            <person name="Salvucci A."/>
            <person name="Crous P.W."/>
            <person name="Stergiopoulos I."/>
        </authorList>
    </citation>
    <scope>NUCLEOTIDE SEQUENCE [LARGE SCALE GENOMIC DNA]</scope>
    <source>
        <strain evidence="1 2">CBS 116634</strain>
    </source>
</reference>
<dbReference type="PANTHER" id="PTHR46513:SF13">
    <property type="entry name" value="EGF-LIKE DOMAIN-CONTAINING PROTEIN"/>
    <property type="match status" value="1"/>
</dbReference>
<dbReference type="SUPFAM" id="SSF63825">
    <property type="entry name" value="YWTD domain"/>
    <property type="match status" value="1"/>
</dbReference>
<comment type="caution">
    <text evidence="1">The sequence shown here is derived from an EMBL/GenBank/DDBJ whole genome shotgun (WGS) entry which is preliminary data.</text>
</comment>
<protein>
    <submittedName>
        <fullName evidence="1">Uncharacterized protein</fullName>
    </submittedName>
</protein>
<dbReference type="InterPro" id="IPR000033">
    <property type="entry name" value="LDLR_classB_rpt"/>
</dbReference>
<dbReference type="GO" id="GO:0005886">
    <property type="term" value="C:plasma membrane"/>
    <property type="evidence" value="ECO:0007669"/>
    <property type="project" value="TreeGrafter"/>
</dbReference>